<feature type="transmembrane region" description="Helical" evidence="2">
    <location>
        <begin position="7"/>
        <end position="30"/>
    </location>
</feature>
<proteinExistence type="predicted"/>
<evidence type="ECO:0000256" key="1">
    <source>
        <dbReference type="SAM" id="MobiDB-lite"/>
    </source>
</evidence>
<organism evidence="3 4">
    <name type="scientific">Auritidibacter ignavus</name>
    <dbReference type="NCBI Taxonomy" id="678932"/>
    <lineage>
        <taxon>Bacteria</taxon>
        <taxon>Bacillati</taxon>
        <taxon>Actinomycetota</taxon>
        <taxon>Actinomycetes</taxon>
        <taxon>Micrococcales</taxon>
        <taxon>Micrococcaceae</taxon>
        <taxon>Auritidibacter</taxon>
    </lineage>
</organism>
<dbReference type="AlphaFoldDB" id="A0AAJ6ALP5"/>
<feature type="region of interest" description="Disordered" evidence="1">
    <location>
        <begin position="142"/>
        <end position="168"/>
    </location>
</feature>
<feature type="transmembrane region" description="Helical" evidence="2">
    <location>
        <begin position="118"/>
        <end position="135"/>
    </location>
</feature>
<evidence type="ECO:0000313" key="3">
    <source>
        <dbReference type="EMBL" id="WGH92380.1"/>
    </source>
</evidence>
<keyword evidence="2" id="KW-0472">Membrane</keyword>
<gene>
    <name evidence="3" type="ORF">QDX21_08615</name>
</gene>
<keyword evidence="4" id="KW-1185">Reference proteome</keyword>
<protein>
    <submittedName>
        <fullName evidence="3">DUF3180 domain-containing protein</fullName>
    </submittedName>
</protein>
<name>A0AAJ6ALP5_9MICC</name>
<dbReference type="Proteomes" id="UP001224674">
    <property type="component" value="Chromosome"/>
</dbReference>
<dbReference type="InterPro" id="IPR021517">
    <property type="entry name" value="DUF3180"/>
</dbReference>
<dbReference type="GeneID" id="83695951"/>
<dbReference type="Pfam" id="PF11377">
    <property type="entry name" value="DUF3180"/>
    <property type="match status" value="1"/>
</dbReference>
<sequence>MKTTRPGLLVLTLVIAAAIGWIGTLLTTAYRLPVPVLGIAAVITLTAVAALLMVLGIRVLRDRKKPPAARMNPLAAARTVVLAQATAYTGMVIAGWHIGILIDRIPAAGIGSQTTVDAMMMVVTGAAVTVIGLVVEQWCKIPPDDESDDRSDPPPRSPGLPQAGRNLP</sequence>
<dbReference type="EMBL" id="CP122566">
    <property type="protein sequence ID" value="WGH92380.1"/>
    <property type="molecule type" value="Genomic_DNA"/>
</dbReference>
<keyword evidence="2" id="KW-1133">Transmembrane helix</keyword>
<dbReference type="RefSeq" id="WP_110099268.1">
    <property type="nucleotide sequence ID" value="NZ_CP122562.1"/>
</dbReference>
<feature type="transmembrane region" description="Helical" evidence="2">
    <location>
        <begin position="80"/>
        <end position="98"/>
    </location>
</feature>
<accession>A0AAJ6ALP5</accession>
<evidence type="ECO:0000256" key="2">
    <source>
        <dbReference type="SAM" id="Phobius"/>
    </source>
</evidence>
<feature type="transmembrane region" description="Helical" evidence="2">
    <location>
        <begin position="36"/>
        <end position="60"/>
    </location>
</feature>
<reference evidence="3 4" key="1">
    <citation type="submission" date="2023-03" db="EMBL/GenBank/DDBJ databases">
        <title>Complete genome sequences of several Auritidibacter ignavus strains isolated from ear infections.</title>
        <authorList>
            <person name="Baehr T."/>
            <person name="Baumhoegger A.M."/>
        </authorList>
    </citation>
    <scope>NUCLEOTIDE SEQUENCE [LARGE SCALE GENOMIC DNA]</scope>
    <source>
        <strain evidence="3 4">BABAE-6</strain>
    </source>
</reference>
<keyword evidence="2" id="KW-0812">Transmembrane</keyword>
<evidence type="ECO:0000313" key="4">
    <source>
        <dbReference type="Proteomes" id="UP001224674"/>
    </source>
</evidence>